<dbReference type="AlphaFoldDB" id="A0A835D431"/>
<dbReference type="InterPro" id="IPR035669">
    <property type="entry name" value="SGNH_plant_lipase-like"/>
</dbReference>
<dbReference type="Pfam" id="PF00657">
    <property type="entry name" value="Lipase_GDSL"/>
    <property type="match status" value="1"/>
</dbReference>
<protein>
    <submittedName>
        <fullName evidence="9">Uncharacterized protein</fullName>
    </submittedName>
</protein>
<organism evidence="9 10">
    <name type="scientific">Tetracentron sinense</name>
    <name type="common">Spur-leaf</name>
    <dbReference type="NCBI Taxonomy" id="13715"/>
    <lineage>
        <taxon>Eukaryota</taxon>
        <taxon>Viridiplantae</taxon>
        <taxon>Streptophyta</taxon>
        <taxon>Embryophyta</taxon>
        <taxon>Tracheophyta</taxon>
        <taxon>Spermatophyta</taxon>
        <taxon>Magnoliopsida</taxon>
        <taxon>Trochodendrales</taxon>
        <taxon>Trochodendraceae</taxon>
        <taxon>Tetracentron</taxon>
    </lineage>
</organism>
<keyword evidence="6" id="KW-0442">Lipid degradation</keyword>
<proteinExistence type="inferred from homology"/>
<name>A0A835D431_TETSI</name>
<feature type="signal peptide" evidence="8">
    <location>
        <begin position="1"/>
        <end position="36"/>
    </location>
</feature>
<evidence type="ECO:0000256" key="4">
    <source>
        <dbReference type="ARBA" id="ARBA00022729"/>
    </source>
</evidence>
<dbReference type="InterPro" id="IPR051238">
    <property type="entry name" value="GDSL_esterase/lipase"/>
</dbReference>
<dbReference type="EMBL" id="JABCRI010000018">
    <property type="protein sequence ID" value="KAF8389883.1"/>
    <property type="molecule type" value="Genomic_DNA"/>
</dbReference>
<dbReference type="Gene3D" id="3.40.50.1110">
    <property type="entry name" value="SGNH hydrolase"/>
    <property type="match status" value="1"/>
</dbReference>
<dbReference type="PANTHER" id="PTHR45650:SF43">
    <property type="entry name" value="GDSL ESTERASE_LIPASE 7-LIKE"/>
    <property type="match status" value="1"/>
</dbReference>
<keyword evidence="3" id="KW-0964">Secreted</keyword>
<dbReference type="CDD" id="cd01837">
    <property type="entry name" value="SGNH_plant_lipase_like"/>
    <property type="match status" value="1"/>
</dbReference>
<keyword evidence="10" id="KW-1185">Reference proteome</keyword>
<evidence type="ECO:0000256" key="1">
    <source>
        <dbReference type="ARBA" id="ARBA00004613"/>
    </source>
</evidence>
<dbReference type="Proteomes" id="UP000655225">
    <property type="component" value="Unassembled WGS sequence"/>
</dbReference>
<dbReference type="GO" id="GO:0016042">
    <property type="term" value="P:lipid catabolic process"/>
    <property type="evidence" value="ECO:0007669"/>
    <property type="project" value="UniProtKB-KW"/>
</dbReference>
<dbReference type="OrthoDB" id="1600564at2759"/>
<evidence type="ECO:0000313" key="10">
    <source>
        <dbReference type="Proteomes" id="UP000655225"/>
    </source>
</evidence>
<evidence type="ECO:0000256" key="2">
    <source>
        <dbReference type="ARBA" id="ARBA00008668"/>
    </source>
</evidence>
<sequence length="386" mass="42502">MCPIANRQSVEEKMAKSSSITLLSLSLLLHLFFAKSEIPLAPALYVFGDSLEDSENNNLLNTAAKANYNPYGIDFPGGATGRFTNGKTSSDFTGQSLGLPFIPPYLGLSEDERRRTITGLNYASGSAGILTETGTALGTNLGMEKQVQLFEETVRTYLPGNFKSPKELCLYLSKSIFMVSIGSNDYINNYLQPENYNTSLTYTPEKFAVYLLDQLKLRLTKLYNLGARKFVVFEIGPLGCIPVIVNTLKPTTRCAEEINQLVLLYNSGLPGVLEQLTFTLQGSIFVFGDFYSLSYDINQNPSSYGFNGTIAPCCIVGDTGLCIKDQAPCQDRTARFYWDLFHPMQEVNNIVAQRCFSNSSPCTPINILQLALLPPAVSSVVRCVTM</sequence>
<dbReference type="PANTHER" id="PTHR45650">
    <property type="entry name" value="GDSL-LIKE LIPASE/ACYLHYDROLASE-RELATED"/>
    <property type="match status" value="1"/>
</dbReference>
<comment type="similarity">
    <text evidence="2">Belongs to the 'GDSL' lipolytic enzyme family.</text>
</comment>
<evidence type="ECO:0000256" key="6">
    <source>
        <dbReference type="ARBA" id="ARBA00022963"/>
    </source>
</evidence>
<dbReference type="InterPro" id="IPR001087">
    <property type="entry name" value="GDSL"/>
</dbReference>
<evidence type="ECO:0000313" key="9">
    <source>
        <dbReference type="EMBL" id="KAF8389883.1"/>
    </source>
</evidence>
<feature type="chain" id="PRO_5032770724" evidence="8">
    <location>
        <begin position="37"/>
        <end position="386"/>
    </location>
</feature>
<dbReference type="GO" id="GO:0016788">
    <property type="term" value="F:hydrolase activity, acting on ester bonds"/>
    <property type="evidence" value="ECO:0007669"/>
    <property type="project" value="InterPro"/>
</dbReference>
<gene>
    <name evidence="9" type="ORF">HHK36_024401</name>
</gene>
<evidence type="ECO:0000256" key="8">
    <source>
        <dbReference type="SAM" id="SignalP"/>
    </source>
</evidence>
<comment type="caution">
    <text evidence="9">The sequence shown here is derived from an EMBL/GenBank/DDBJ whole genome shotgun (WGS) entry which is preliminary data.</text>
</comment>
<comment type="subcellular location">
    <subcellularLocation>
        <location evidence="1">Secreted</location>
    </subcellularLocation>
</comment>
<keyword evidence="4 8" id="KW-0732">Signal</keyword>
<dbReference type="GO" id="GO:0005576">
    <property type="term" value="C:extracellular region"/>
    <property type="evidence" value="ECO:0007669"/>
    <property type="project" value="UniProtKB-SubCell"/>
</dbReference>
<accession>A0A835D431</accession>
<reference evidence="9 10" key="1">
    <citation type="submission" date="2020-04" db="EMBL/GenBank/DDBJ databases">
        <title>Plant Genome Project.</title>
        <authorList>
            <person name="Zhang R.-G."/>
        </authorList>
    </citation>
    <scope>NUCLEOTIDE SEQUENCE [LARGE SCALE GENOMIC DNA]</scope>
    <source>
        <strain evidence="9">YNK0</strain>
        <tissue evidence="9">Leaf</tissue>
    </source>
</reference>
<dbReference type="OMA" id="MYATINS"/>
<evidence type="ECO:0000256" key="7">
    <source>
        <dbReference type="ARBA" id="ARBA00023098"/>
    </source>
</evidence>
<keyword evidence="7" id="KW-0443">Lipid metabolism</keyword>
<evidence type="ECO:0000256" key="3">
    <source>
        <dbReference type="ARBA" id="ARBA00022525"/>
    </source>
</evidence>
<dbReference type="InterPro" id="IPR036514">
    <property type="entry name" value="SGNH_hydro_sf"/>
</dbReference>
<evidence type="ECO:0000256" key="5">
    <source>
        <dbReference type="ARBA" id="ARBA00022801"/>
    </source>
</evidence>
<keyword evidence="5" id="KW-0378">Hydrolase</keyword>